<gene>
    <name evidence="3" type="ORF">BDK88_0219</name>
</gene>
<sequence length="243" mass="25407">MAFSIIDVMSDGFSRTTERNGLGFIAVFAVLALLNALVTAIGFDPATGTVPASGAIALVAGLVSLVIGIVTIAAVIVALRTFASAETEAIPREFRRRRIGVATLNVFVGTIVYVLLVAIGSVFLLIPGLFVLVSLYYWSVFVAVDDQHFFEGFRSSWSLTSGRRLRLFGLGVAVLFVGIVVNGAAGIPAIFLGGVASLVLTQLVAAVVTVYTLATTARAYDQLRSLEPPVDADARPGSAGMPA</sequence>
<organism evidence="3 4">
    <name type="scientific">Natrinema hispanicum</name>
    <dbReference type="NCBI Taxonomy" id="392421"/>
    <lineage>
        <taxon>Archaea</taxon>
        <taxon>Methanobacteriati</taxon>
        <taxon>Methanobacteriota</taxon>
        <taxon>Stenosarchaea group</taxon>
        <taxon>Halobacteria</taxon>
        <taxon>Halobacteriales</taxon>
        <taxon>Natrialbaceae</taxon>
        <taxon>Natrinema</taxon>
    </lineage>
</organism>
<reference evidence="3 4" key="1">
    <citation type="submission" date="2019-02" db="EMBL/GenBank/DDBJ databases">
        <title>Genomic Encyclopedia of Archaeal and Bacterial Type Strains, Phase II (KMG-II): from individual species to whole genera.</title>
        <authorList>
            <person name="Goeker M."/>
        </authorList>
    </citation>
    <scope>NUCLEOTIDE SEQUENCE [LARGE SCALE GENOMIC DNA]</scope>
    <source>
        <strain evidence="3 4">DSM 18328</strain>
    </source>
</reference>
<proteinExistence type="predicted"/>
<dbReference type="AlphaFoldDB" id="A0A482YHG7"/>
<dbReference type="RefSeq" id="WP_130498770.1">
    <property type="nucleotide sequence ID" value="NZ_SHMP01000003.1"/>
</dbReference>
<protein>
    <recommendedName>
        <fullName evidence="2">DUF7847 domain-containing protein</fullName>
    </recommendedName>
</protein>
<name>A0A482YHG7_9EURY</name>
<evidence type="ECO:0000313" key="3">
    <source>
        <dbReference type="EMBL" id="RZV11342.1"/>
    </source>
</evidence>
<feature type="transmembrane region" description="Helical" evidence="1">
    <location>
        <begin position="99"/>
        <end position="119"/>
    </location>
</feature>
<feature type="transmembrane region" description="Helical" evidence="1">
    <location>
        <begin position="55"/>
        <end position="79"/>
    </location>
</feature>
<dbReference type="Pfam" id="PF25231">
    <property type="entry name" value="DUF7847"/>
    <property type="match status" value="1"/>
</dbReference>
<feature type="transmembrane region" description="Helical" evidence="1">
    <location>
        <begin position="190"/>
        <end position="214"/>
    </location>
</feature>
<dbReference type="EMBL" id="SHMP01000003">
    <property type="protein sequence ID" value="RZV11342.1"/>
    <property type="molecule type" value="Genomic_DNA"/>
</dbReference>
<evidence type="ECO:0000313" key="4">
    <source>
        <dbReference type="Proteomes" id="UP000291097"/>
    </source>
</evidence>
<feature type="transmembrane region" description="Helical" evidence="1">
    <location>
        <begin position="125"/>
        <end position="144"/>
    </location>
</feature>
<accession>A0A482YHG7</accession>
<evidence type="ECO:0000256" key="1">
    <source>
        <dbReference type="SAM" id="Phobius"/>
    </source>
</evidence>
<keyword evidence="1" id="KW-1133">Transmembrane helix</keyword>
<evidence type="ECO:0000259" key="2">
    <source>
        <dbReference type="Pfam" id="PF25231"/>
    </source>
</evidence>
<comment type="caution">
    <text evidence="3">The sequence shown here is derived from an EMBL/GenBank/DDBJ whole genome shotgun (WGS) entry which is preliminary data.</text>
</comment>
<dbReference type="OrthoDB" id="205869at2157"/>
<dbReference type="Proteomes" id="UP000291097">
    <property type="component" value="Unassembled WGS sequence"/>
</dbReference>
<feature type="transmembrane region" description="Helical" evidence="1">
    <location>
        <begin position="21"/>
        <end position="43"/>
    </location>
</feature>
<keyword evidence="1" id="KW-0812">Transmembrane</keyword>
<keyword evidence="1" id="KW-0472">Membrane</keyword>
<feature type="domain" description="DUF7847" evidence="2">
    <location>
        <begin position="5"/>
        <end position="223"/>
    </location>
</feature>
<dbReference type="InterPro" id="IPR057169">
    <property type="entry name" value="DUF7847"/>
</dbReference>
<feature type="transmembrane region" description="Helical" evidence="1">
    <location>
        <begin position="165"/>
        <end position="184"/>
    </location>
</feature>